<feature type="compositionally biased region" description="Acidic residues" evidence="1">
    <location>
        <begin position="105"/>
        <end position="139"/>
    </location>
</feature>
<protein>
    <submittedName>
        <fullName evidence="2">Uncharacterized protein</fullName>
    </submittedName>
</protein>
<evidence type="ECO:0000313" key="2">
    <source>
        <dbReference type="EMBL" id="JAP77031.1"/>
    </source>
</evidence>
<evidence type="ECO:0000256" key="1">
    <source>
        <dbReference type="SAM" id="MobiDB-lite"/>
    </source>
</evidence>
<feature type="region of interest" description="Disordered" evidence="1">
    <location>
        <begin position="1"/>
        <end position="139"/>
    </location>
</feature>
<dbReference type="EMBL" id="GEDV01011526">
    <property type="protein sequence ID" value="JAP77031.1"/>
    <property type="molecule type" value="Transcribed_RNA"/>
</dbReference>
<reference evidence="2" key="1">
    <citation type="journal article" date="2016" name="Ticks Tick Borne Dis.">
        <title>De novo assembly and annotation of the salivary gland transcriptome of Rhipicephalus appendiculatus male and female ticks during blood feeding.</title>
        <authorList>
            <person name="de Castro M.H."/>
            <person name="de Klerk D."/>
            <person name="Pienaar R."/>
            <person name="Latif A.A."/>
            <person name="Rees D.J."/>
            <person name="Mans B.J."/>
        </authorList>
    </citation>
    <scope>NUCLEOTIDE SEQUENCE</scope>
    <source>
        <tissue evidence="2">Salivary glands</tissue>
    </source>
</reference>
<dbReference type="AlphaFoldDB" id="A0A131YGI8"/>
<sequence>MTKAPEAIGQLEAQMNKDIGDLAASPIKDEQGDSKDTASAEGGHIEGHARGKVVKPERLATGEMKKGEIDGKAAEKPSAPGGGADQADRQQPEVVESEQTVNESSSDEDDLSDEEDESSDYTDETETDDSEAEEGSQED</sequence>
<name>A0A131YGI8_RHIAP</name>
<organism evidence="2">
    <name type="scientific">Rhipicephalus appendiculatus</name>
    <name type="common">Brown ear tick</name>
    <dbReference type="NCBI Taxonomy" id="34631"/>
    <lineage>
        <taxon>Eukaryota</taxon>
        <taxon>Metazoa</taxon>
        <taxon>Ecdysozoa</taxon>
        <taxon>Arthropoda</taxon>
        <taxon>Chelicerata</taxon>
        <taxon>Arachnida</taxon>
        <taxon>Acari</taxon>
        <taxon>Parasitiformes</taxon>
        <taxon>Ixodida</taxon>
        <taxon>Ixodoidea</taxon>
        <taxon>Ixodidae</taxon>
        <taxon>Rhipicephalinae</taxon>
        <taxon>Rhipicephalus</taxon>
        <taxon>Rhipicephalus</taxon>
    </lineage>
</organism>
<feature type="compositionally biased region" description="Basic and acidic residues" evidence="1">
    <location>
        <begin position="27"/>
        <end position="75"/>
    </location>
</feature>
<proteinExistence type="predicted"/>
<accession>A0A131YGI8</accession>